<sequence length="347" mass="36879">MRVLGIETSCDETGVAIYGDDIGLAAHAVYSQTDIHAEYGGVVPELASRDHIRKTLPLIHQVLDEAGLGADAIDGLAYTAGPGLIGALLVGSALGRSLAWAWGVPAIGVHHMEGHLLAPLIPTGLESPAPAFPFVALLVSGGHTQLVEVQAVGRYRLLGESVDDAAGEAFDKTAKILGLPYPGGPALAKLAERGDPGRYRFPRPMTDRPGIDFSFSGLKTFALNTLGQLRTSGEDSTQGRADIARAFEDAVVDTLVIKCRRALQQTGLRRIVLAGGVSANRRLRARMTEAMEAIGGQAFYPPLALCTDNGAMIAYAGWYRLSAGQREPLAFRPRPRWSLEELPPLDG</sequence>
<dbReference type="HAMAP" id="MF_01445">
    <property type="entry name" value="TsaD"/>
    <property type="match status" value="1"/>
</dbReference>
<keyword evidence="2 7" id="KW-0819">tRNA processing</keyword>
<evidence type="ECO:0000259" key="8">
    <source>
        <dbReference type="Pfam" id="PF00814"/>
    </source>
</evidence>
<feature type="binding site" evidence="7">
    <location>
        <position position="184"/>
    </location>
    <ligand>
        <name>substrate</name>
    </ligand>
</feature>
<dbReference type="InterPro" id="IPR022450">
    <property type="entry name" value="TsaD"/>
</dbReference>
<dbReference type="RefSeq" id="WP_328984876.1">
    <property type="nucleotide sequence ID" value="NZ_CP121472.1"/>
</dbReference>
<feature type="binding site" evidence="7">
    <location>
        <position position="280"/>
    </location>
    <ligand>
        <name>substrate</name>
    </ligand>
</feature>
<dbReference type="Gene3D" id="3.30.420.40">
    <property type="match status" value="2"/>
</dbReference>
<evidence type="ECO:0000256" key="3">
    <source>
        <dbReference type="ARBA" id="ARBA00022723"/>
    </source>
</evidence>
<feature type="binding site" evidence="7">
    <location>
        <position position="115"/>
    </location>
    <ligand>
        <name>Fe cation</name>
        <dbReference type="ChEBI" id="CHEBI:24875"/>
    </ligand>
</feature>
<dbReference type="PANTHER" id="PTHR11735">
    <property type="entry name" value="TRNA N6-ADENOSINE THREONYLCARBAMOYLTRANSFERASE"/>
    <property type="match status" value="1"/>
</dbReference>
<dbReference type="NCBIfam" id="TIGR00329">
    <property type="entry name" value="gcp_kae1"/>
    <property type="match status" value="1"/>
</dbReference>
<feature type="binding site" evidence="7">
    <location>
        <begin position="138"/>
        <end position="142"/>
    </location>
    <ligand>
        <name>substrate</name>
    </ligand>
</feature>
<evidence type="ECO:0000256" key="6">
    <source>
        <dbReference type="ARBA" id="ARBA00048117"/>
    </source>
</evidence>
<gene>
    <name evidence="9" type="primary">gcp_2</name>
    <name evidence="7" type="synonym">tsaD</name>
    <name evidence="9" type="ORF">Thiowin_04236</name>
</gene>
<accession>A0ABZ0SDM0</accession>
<keyword evidence="3 7" id="KW-0479">Metal-binding</keyword>
<dbReference type="EMBL" id="CP121472">
    <property type="protein sequence ID" value="WPL19130.1"/>
    <property type="molecule type" value="Genomic_DNA"/>
</dbReference>
<name>A0ABZ0SDM0_9GAMM</name>
<dbReference type="SUPFAM" id="SSF53067">
    <property type="entry name" value="Actin-like ATPase domain"/>
    <property type="match status" value="2"/>
</dbReference>
<dbReference type="NCBIfam" id="TIGR03723">
    <property type="entry name" value="T6A_TsaD_YgjD"/>
    <property type="match status" value="1"/>
</dbReference>
<feature type="binding site" evidence="7">
    <location>
        <position position="171"/>
    </location>
    <ligand>
        <name>substrate</name>
    </ligand>
</feature>
<dbReference type="CDD" id="cd24133">
    <property type="entry name" value="ASKHA_NBD_TsaD_bac"/>
    <property type="match status" value="1"/>
</dbReference>
<keyword evidence="10" id="KW-1185">Reference proteome</keyword>
<evidence type="ECO:0000313" key="10">
    <source>
        <dbReference type="Proteomes" id="UP001432180"/>
    </source>
</evidence>
<dbReference type="PRINTS" id="PR00789">
    <property type="entry name" value="OSIALOPTASE"/>
</dbReference>
<dbReference type="InterPro" id="IPR000905">
    <property type="entry name" value="Gcp-like_dom"/>
</dbReference>
<dbReference type="PROSITE" id="PS01016">
    <property type="entry name" value="GLYCOPROTEASE"/>
    <property type="match status" value="1"/>
</dbReference>
<feature type="binding site" evidence="7">
    <location>
        <position position="308"/>
    </location>
    <ligand>
        <name>Fe cation</name>
        <dbReference type="ChEBI" id="CHEBI:24875"/>
    </ligand>
</feature>
<dbReference type="InterPro" id="IPR043129">
    <property type="entry name" value="ATPase_NBD"/>
</dbReference>
<keyword evidence="7" id="KW-0963">Cytoplasm</keyword>
<feature type="domain" description="Gcp-like" evidence="8">
    <location>
        <begin position="25"/>
        <end position="315"/>
    </location>
</feature>
<evidence type="ECO:0000256" key="4">
    <source>
        <dbReference type="ARBA" id="ARBA00023004"/>
    </source>
</evidence>
<comment type="subcellular location">
    <subcellularLocation>
        <location evidence="7">Cytoplasm</location>
    </subcellularLocation>
</comment>
<evidence type="ECO:0000256" key="1">
    <source>
        <dbReference type="ARBA" id="ARBA00022679"/>
    </source>
</evidence>
<organism evidence="9 10">
    <name type="scientific">Thiorhodovibrio winogradskyi</name>
    <dbReference type="NCBI Taxonomy" id="77007"/>
    <lineage>
        <taxon>Bacteria</taxon>
        <taxon>Pseudomonadati</taxon>
        <taxon>Pseudomonadota</taxon>
        <taxon>Gammaproteobacteria</taxon>
        <taxon>Chromatiales</taxon>
        <taxon>Chromatiaceae</taxon>
        <taxon>Thiorhodovibrio</taxon>
    </lineage>
</organism>
<feature type="binding site" evidence="7">
    <location>
        <position position="111"/>
    </location>
    <ligand>
        <name>Fe cation</name>
        <dbReference type="ChEBI" id="CHEBI:24875"/>
    </ligand>
</feature>
<dbReference type="PANTHER" id="PTHR11735:SF6">
    <property type="entry name" value="TRNA N6-ADENOSINE THREONYLCARBAMOYLTRANSFERASE, MITOCHONDRIAL"/>
    <property type="match status" value="1"/>
</dbReference>
<comment type="cofactor">
    <cofactor evidence="7">
        <name>Fe(2+)</name>
        <dbReference type="ChEBI" id="CHEBI:29033"/>
    </cofactor>
    <text evidence="7">Binds 1 Fe(2+) ion per subunit.</text>
</comment>
<reference evidence="9 10" key="1">
    <citation type="journal article" date="2023" name="Microorganisms">
        <title>Thiorhodovibrio frisius and Trv. litoralis spp. nov., Two Novel Members from a Clade of Fastidious Purple Sulfur Bacteria That Exhibit Unique Red-Shifted Light-Harvesting Capabilities.</title>
        <authorList>
            <person name="Methner A."/>
            <person name="Kuzyk S.B."/>
            <person name="Petersen J."/>
            <person name="Bauer S."/>
            <person name="Brinkmann H."/>
            <person name="Sichau K."/>
            <person name="Wanner G."/>
            <person name="Wolf J."/>
            <person name="Neumann-Schaal M."/>
            <person name="Henke P."/>
            <person name="Tank M."/>
            <person name="Sproer C."/>
            <person name="Bunk B."/>
            <person name="Overmann J."/>
        </authorList>
    </citation>
    <scope>NUCLEOTIDE SEQUENCE [LARGE SCALE GENOMIC DNA]</scope>
    <source>
        <strain evidence="9 10">DSM 6702</strain>
    </source>
</reference>
<dbReference type="Pfam" id="PF00814">
    <property type="entry name" value="TsaD"/>
    <property type="match status" value="1"/>
</dbReference>
<comment type="similarity">
    <text evidence="7">Belongs to the KAE1 / TsaD family.</text>
</comment>
<evidence type="ECO:0000256" key="7">
    <source>
        <dbReference type="HAMAP-Rule" id="MF_01445"/>
    </source>
</evidence>
<protein>
    <recommendedName>
        <fullName evidence="7">tRNA N6-adenosine threonylcarbamoyltransferase</fullName>
        <ecNumber evidence="7">2.3.1.234</ecNumber>
    </recommendedName>
    <alternativeName>
        <fullName evidence="7">N6-L-threonylcarbamoyladenine synthase</fullName>
        <shortName evidence="7">t(6)A synthase</shortName>
    </alternativeName>
    <alternativeName>
        <fullName evidence="7">t(6)A37 threonylcarbamoyladenosine biosynthesis protein TsaD</fullName>
    </alternativeName>
    <alternativeName>
        <fullName evidence="7">tRNA threonylcarbamoyladenosine biosynthesis protein TsaD</fullName>
    </alternativeName>
</protein>
<keyword evidence="1 7" id="KW-0808">Transferase</keyword>
<evidence type="ECO:0000256" key="5">
    <source>
        <dbReference type="ARBA" id="ARBA00023315"/>
    </source>
</evidence>
<proteinExistence type="inferred from homology"/>
<dbReference type="EC" id="2.3.1.234" evidence="7"/>
<keyword evidence="4 7" id="KW-0408">Iron</keyword>
<evidence type="ECO:0000256" key="2">
    <source>
        <dbReference type="ARBA" id="ARBA00022694"/>
    </source>
</evidence>
<dbReference type="InterPro" id="IPR017860">
    <property type="entry name" value="Peptidase_M22_CS"/>
</dbReference>
<dbReference type="InterPro" id="IPR017861">
    <property type="entry name" value="KAE1/TsaD"/>
</dbReference>
<comment type="caution">
    <text evidence="7">Lacks conserved residue(s) required for the propagation of feature annotation.</text>
</comment>
<comment type="function">
    <text evidence="7">Required for the formation of a threonylcarbamoyl group on adenosine at position 37 (t(6)A37) in tRNAs that read codons beginning with adenine. Is involved in the transfer of the threonylcarbamoyl moiety of threonylcarbamoyl-AMP (TC-AMP) to the N6 group of A37, together with TsaE and TsaB. TsaD likely plays a direct catalytic role in this reaction.</text>
</comment>
<evidence type="ECO:0000313" key="9">
    <source>
        <dbReference type="EMBL" id="WPL19130.1"/>
    </source>
</evidence>
<keyword evidence="5 7" id="KW-0012">Acyltransferase</keyword>
<dbReference type="Proteomes" id="UP001432180">
    <property type="component" value="Chromosome"/>
</dbReference>
<comment type="catalytic activity">
    <reaction evidence="6 7">
        <text>L-threonylcarbamoyladenylate + adenosine(37) in tRNA = N(6)-L-threonylcarbamoyladenosine(37) in tRNA + AMP + H(+)</text>
        <dbReference type="Rhea" id="RHEA:37059"/>
        <dbReference type="Rhea" id="RHEA-COMP:10162"/>
        <dbReference type="Rhea" id="RHEA-COMP:10163"/>
        <dbReference type="ChEBI" id="CHEBI:15378"/>
        <dbReference type="ChEBI" id="CHEBI:73682"/>
        <dbReference type="ChEBI" id="CHEBI:74411"/>
        <dbReference type="ChEBI" id="CHEBI:74418"/>
        <dbReference type="ChEBI" id="CHEBI:456215"/>
        <dbReference type="EC" id="2.3.1.234"/>
    </reaction>
</comment>